<dbReference type="GO" id="GO:0000139">
    <property type="term" value="C:Golgi membrane"/>
    <property type="evidence" value="ECO:0007669"/>
    <property type="project" value="UniProtKB-SubCell"/>
</dbReference>
<keyword evidence="7" id="KW-0472">Membrane</keyword>
<dbReference type="FunFam" id="2.30.42.10:FF:000056">
    <property type="entry name" value="Golgi reassembly-stacking protein 2 isoform 1"/>
    <property type="match status" value="1"/>
</dbReference>
<feature type="domain" description="PDZ GRASP-type" evidence="11">
    <location>
        <begin position="111"/>
        <end position="199"/>
    </location>
</feature>
<evidence type="ECO:0000256" key="9">
    <source>
        <dbReference type="PIRSR" id="PIRSR607583-1"/>
    </source>
</evidence>
<feature type="region of interest" description="Disordered" evidence="10">
    <location>
        <begin position="535"/>
        <end position="581"/>
    </location>
</feature>
<evidence type="ECO:0000256" key="4">
    <source>
        <dbReference type="ARBA" id="ARBA00022707"/>
    </source>
</evidence>
<dbReference type="GO" id="GO:0007030">
    <property type="term" value="P:Golgi organization"/>
    <property type="evidence" value="ECO:0007669"/>
    <property type="project" value="TreeGrafter"/>
</dbReference>
<keyword evidence="9" id="KW-0479">Metal-binding</keyword>
<dbReference type="CTD" id="40177"/>
<dbReference type="FunCoup" id="A0A7M7KMV6">
    <property type="interactions" value="1561"/>
</dbReference>
<protein>
    <recommendedName>
        <fullName evidence="11">PDZ GRASP-type domain-containing protein</fullName>
    </recommendedName>
</protein>
<evidence type="ECO:0000256" key="7">
    <source>
        <dbReference type="ARBA" id="ARBA00023136"/>
    </source>
</evidence>
<dbReference type="EnsemblMetazoa" id="XM_022813380">
    <property type="protein sequence ID" value="XP_022669115"/>
    <property type="gene ID" value="LOC111253661"/>
</dbReference>
<dbReference type="InterPro" id="IPR007583">
    <property type="entry name" value="GRASP55_65"/>
</dbReference>
<dbReference type="InterPro" id="IPR036034">
    <property type="entry name" value="PDZ_sf"/>
</dbReference>
<comment type="subcellular location">
    <subcellularLocation>
        <location evidence="1">Golgi apparatus membrane</location>
    </subcellularLocation>
</comment>
<dbReference type="PANTHER" id="PTHR12893">
    <property type="entry name" value="GOLGI REASSEMBLY STACKING PROTEIN GRASP"/>
    <property type="match status" value="1"/>
</dbReference>
<organism evidence="12 13">
    <name type="scientific">Varroa destructor</name>
    <name type="common">Honeybee mite</name>
    <dbReference type="NCBI Taxonomy" id="109461"/>
    <lineage>
        <taxon>Eukaryota</taxon>
        <taxon>Metazoa</taxon>
        <taxon>Ecdysozoa</taxon>
        <taxon>Arthropoda</taxon>
        <taxon>Chelicerata</taxon>
        <taxon>Arachnida</taxon>
        <taxon>Acari</taxon>
        <taxon>Parasitiformes</taxon>
        <taxon>Mesostigmata</taxon>
        <taxon>Gamasina</taxon>
        <taxon>Dermanyssoidea</taxon>
        <taxon>Varroidae</taxon>
        <taxon>Varroa</taxon>
    </lineage>
</organism>
<name>A0A7M7KMV6_VARDE</name>
<evidence type="ECO:0000256" key="10">
    <source>
        <dbReference type="SAM" id="MobiDB-lite"/>
    </source>
</evidence>
<proteinExistence type="inferred from homology"/>
<feature type="compositionally biased region" description="Pro residues" evidence="10">
    <location>
        <begin position="570"/>
        <end position="581"/>
    </location>
</feature>
<dbReference type="AlphaFoldDB" id="A0A7M7KMV6"/>
<dbReference type="PANTHER" id="PTHR12893:SF0">
    <property type="entry name" value="GRASP65"/>
    <property type="match status" value="1"/>
</dbReference>
<keyword evidence="9" id="KW-0862">Zinc</keyword>
<dbReference type="KEGG" id="vde:111253661"/>
<dbReference type="Pfam" id="PF04495">
    <property type="entry name" value="GRASP55_65"/>
    <property type="match status" value="1"/>
</dbReference>
<dbReference type="OrthoDB" id="3318at2759"/>
<dbReference type="GO" id="GO:0046872">
    <property type="term" value="F:metal ion binding"/>
    <property type="evidence" value="ECO:0007669"/>
    <property type="project" value="UniProtKB-KW"/>
</dbReference>
<dbReference type="InParanoid" id="A0A7M7KMV6"/>
<dbReference type="InterPro" id="IPR024958">
    <property type="entry name" value="GRASP_PDZ"/>
</dbReference>
<sequence>MGAGQSNPVPGGGTEGYHILRVQDNSPGQKAGLEAFFDYVVAVGSTRLNQDNDTLKDILKSSVEKPLRMTVYSSKTQRVREVQIVPSTLWGGQGLLGVSIRFCSFEGANEIVWHVLDVTPGSPADLAGLRSNTDFIIGADSILHEPEDLFTLIDAHEGRALKLYVYNSDTDACREVVITPQRGWGGDGSLGCGIGYGLLHRIPIRDDPMSEEKRPQLTTTGEASYINPSGAQQLTQAQLELEQYNRGHMGQDHPQQPVMLPSQTYQSVGVPPGTKQAPIVNPLMQQFDGMSLKSPPSPPVPVPITTDGQQIPPPGPAPPAPIPPLAVSQSLTMAPNSTASALFQTSAPPTNGQLIPNFVSAAAIPPLPQQQQQLPLQSSTDMTGAVSGTTPVIPPLIPSSQQVPFQGIPPSSVASGTISQGAAPYHNPIETNRTFTPQNVLDSFNITTPAQESAQSLGAGGDLGQIPTAIPTAQKSIGPPTATPLFDNAVRSISIDMSAFQPTAVTTPLSLPGMPPITVSATLPAATFQQVFSRTSPPAGTVLPQTALEDNSGAVPSRETEQLTQLSPPASQPPMSAPQHM</sequence>
<evidence type="ECO:0000256" key="6">
    <source>
        <dbReference type="ARBA" id="ARBA00023034"/>
    </source>
</evidence>
<evidence type="ECO:0000256" key="1">
    <source>
        <dbReference type="ARBA" id="ARBA00004394"/>
    </source>
</evidence>
<dbReference type="SUPFAM" id="SSF50156">
    <property type="entry name" value="PDZ domain-like"/>
    <property type="match status" value="2"/>
</dbReference>
<evidence type="ECO:0000256" key="3">
    <source>
        <dbReference type="ARBA" id="ARBA00022553"/>
    </source>
</evidence>
<comment type="similarity">
    <text evidence="2">Belongs to the GORASP family.</text>
</comment>
<evidence type="ECO:0000259" key="11">
    <source>
        <dbReference type="PROSITE" id="PS51865"/>
    </source>
</evidence>
<reference evidence="12" key="1">
    <citation type="submission" date="2021-01" db="UniProtKB">
        <authorList>
            <consortium name="EnsemblMetazoa"/>
        </authorList>
    </citation>
    <scope>IDENTIFICATION</scope>
</reference>
<evidence type="ECO:0000313" key="12">
    <source>
        <dbReference type="EnsemblMetazoa" id="XP_022669115"/>
    </source>
</evidence>
<dbReference type="Gene3D" id="2.30.42.10">
    <property type="match status" value="2"/>
</dbReference>
<evidence type="ECO:0000256" key="5">
    <source>
        <dbReference type="ARBA" id="ARBA00022737"/>
    </source>
</evidence>
<keyword evidence="3" id="KW-0597">Phosphoprotein</keyword>
<keyword evidence="5" id="KW-0677">Repeat</keyword>
<dbReference type="PROSITE" id="PS51865">
    <property type="entry name" value="PDZ_GRASP"/>
    <property type="match status" value="2"/>
</dbReference>
<keyword evidence="6" id="KW-0333">Golgi apparatus</keyword>
<accession>A0A7M7KMV6</accession>
<dbReference type="FunFam" id="2.30.42.10:FF:000026">
    <property type="entry name" value="Golgi reassembly stacking protein 2"/>
    <property type="match status" value="1"/>
</dbReference>
<feature type="binding site" evidence="9">
    <location>
        <position position="103"/>
    </location>
    <ligand>
        <name>Zn(2+)</name>
        <dbReference type="ChEBI" id="CHEBI:29105"/>
    </ligand>
</feature>
<feature type="binding site" evidence="9">
    <location>
        <position position="18"/>
    </location>
    <ligand>
        <name>Zn(2+)</name>
        <dbReference type="ChEBI" id="CHEBI:29105"/>
    </ligand>
</feature>
<evidence type="ECO:0000256" key="2">
    <source>
        <dbReference type="ARBA" id="ARBA00007144"/>
    </source>
</evidence>
<feature type="domain" description="PDZ GRASP-type" evidence="11">
    <location>
        <begin position="15"/>
        <end position="105"/>
    </location>
</feature>
<evidence type="ECO:0000313" key="13">
    <source>
        <dbReference type="Proteomes" id="UP000594260"/>
    </source>
</evidence>
<keyword evidence="13" id="KW-1185">Reference proteome</keyword>
<dbReference type="GeneID" id="111253661"/>
<dbReference type="Proteomes" id="UP000594260">
    <property type="component" value="Unplaced"/>
</dbReference>
<evidence type="ECO:0000256" key="8">
    <source>
        <dbReference type="ARBA" id="ARBA00023288"/>
    </source>
</evidence>
<dbReference type="RefSeq" id="XP_022669115.1">
    <property type="nucleotide sequence ID" value="XM_022813380.1"/>
</dbReference>
<keyword evidence="8" id="KW-0449">Lipoprotein</keyword>
<keyword evidence="4" id="KW-0519">Myristate</keyword>